<dbReference type="OrthoDB" id="9805684at2"/>
<dbReference type="GO" id="GO:0050661">
    <property type="term" value="F:NADP binding"/>
    <property type="evidence" value="ECO:0007669"/>
    <property type="project" value="UniProtKB-UniRule"/>
</dbReference>
<dbReference type="NCBIfam" id="TIGR01296">
    <property type="entry name" value="asd_B"/>
    <property type="match status" value="1"/>
</dbReference>
<dbReference type="CDD" id="cd02316">
    <property type="entry name" value="VcASADH2_like_N"/>
    <property type="match status" value="1"/>
</dbReference>
<comment type="pathway">
    <text evidence="3 15">Amino-acid biosynthesis; L-threonine biosynthesis; L-threonine from L-aspartate: step 2/5.</text>
</comment>
<keyword evidence="11 15" id="KW-0560">Oxidoreductase</keyword>
<dbReference type="EC" id="1.2.1.11" evidence="6 15"/>
<reference evidence="18 19" key="2">
    <citation type="submission" date="2019-01" db="EMBL/GenBank/DDBJ databases">
        <title>Tautonia sociabilis, a novel thermotolerant planctomycete of Isosphaeraceae family, isolated from a 4000 m deep subterranean habitat.</title>
        <authorList>
            <person name="Kovaleva O.L."/>
            <person name="Elcheninov A.G."/>
            <person name="Van Heerden E."/>
            <person name="Toshchakov S.V."/>
            <person name="Novikov A."/>
            <person name="Bonch-Osmolovskaya E.A."/>
            <person name="Kublanov I.V."/>
        </authorList>
    </citation>
    <scope>NUCLEOTIDE SEQUENCE [LARGE SCALE GENOMIC DNA]</scope>
    <source>
        <strain evidence="18 19">GM2012</strain>
    </source>
</reference>
<keyword evidence="8 15" id="KW-0791">Threonine biosynthesis</keyword>
<name>A0A432MKU3_9BACT</name>
<dbReference type="SUPFAM" id="SSF55347">
    <property type="entry name" value="Glyceraldehyde-3-phosphate dehydrogenase-like, C-terminal domain"/>
    <property type="match status" value="1"/>
</dbReference>
<feature type="active site" description="Acyl-thioester intermediate" evidence="15 16">
    <location>
        <position position="129"/>
    </location>
</feature>
<keyword evidence="7 15" id="KW-0028">Amino-acid biosynthesis</keyword>
<dbReference type="GO" id="GO:0009089">
    <property type="term" value="P:lysine biosynthetic process via diaminopimelate"/>
    <property type="evidence" value="ECO:0007669"/>
    <property type="project" value="UniProtKB-UniRule"/>
</dbReference>
<dbReference type="GO" id="GO:0071266">
    <property type="term" value="P:'de novo' L-methionine biosynthetic process"/>
    <property type="evidence" value="ECO:0007669"/>
    <property type="project" value="UniProtKB-UniRule"/>
</dbReference>
<keyword evidence="10 15" id="KW-0220">Diaminopimelate biosynthesis</keyword>
<dbReference type="InterPro" id="IPR036291">
    <property type="entry name" value="NAD(P)-bd_dom_sf"/>
</dbReference>
<dbReference type="Proteomes" id="UP000280296">
    <property type="component" value="Unassembled WGS sequence"/>
</dbReference>
<evidence type="ECO:0000259" key="17">
    <source>
        <dbReference type="SMART" id="SM00859"/>
    </source>
</evidence>
<dbReference type="UniPathway" id="UPA00051">
    <property type="reaction ID" value="UER00464"/>
</dbReference>
<evidence type="ECO:0000256" key="12">
    <source>
        <dbReference type="ARBA" id="ARBA00023154"/>
    </source>
</evidence>
<keyword evidence="9 15" id="KW-0521">NADP</keyword>
<keyword evidence="12 15" id="KW-0457">Lysine biosynthesis</keyword>
<dbReference type="GO" id="GO:0046983">
    <property type="term" value="F:protein dimerization activity"/>
    <property type="evidence" value="ECO:0007669"/>
    <property type="project" value="InterPro"/>
</dbReference>
<comment type="catalytic activity">
    <reaction evidence="14 15">
        <text>L-aspartate 4-semialdehyde + phosphate + NADP(+) = 4-phospho-L-aspartate + NADPH + H(+)</text>
        <dbReference type="Rhea" id="RHEA:24284"/>
        <dbReference type="ChEBI" id="CHEBI:15378"/>
        <dbReference type="ChEBI" id="CHEBI:43474"/>
        <dbReference type="ChEBI" id="CHEBI:57535"/>
        <dbReference type="ChEBI" id="CHEBI:57783"/>
        <dbReference type="ChEBI" id="CHEBI:58349"/>
        <dbReference type="ChEBI" id="CHEBI:537519"/>
        <dbReference type="EC" id="1.2.1.11"/>
    </reaction>
</comment>
<evidence type="ECO:0000256" key="5">
    <source>
        <dbReference type="ARBA" id="ARBA00011738"/>
    </source>
</evidence>
<keyword evidence="13 15" id="KW-0486">Methionine biosynthesis</keyword>
<comment type="caution">
    <text evidence="15">Lacks conserved residue(s) required for the propagation of feature annotation.</text>
</comment>
<dbReference type="Gene3D" id="3.30.360.10">
    <property type="entry name" value="Dihydrodipicolinate Reductase, domain 2"/>
    <property type="match status" value="1"/>
</dbReference>
<dbReference type="InterPro" id="IPR012280">
    <property type="entry name" value="Semialdhyde_DH_dimer_dom"/>
</dbReference>
<evidence type="ECO:0000256" key="13">
    <source>
        <dbReference type="ARBA" id="ARBA00023167"/>
    </source>
</evidence>
<dbReference type="AlphaFoldDB" id="A0A432MKU3"/>
<comment type="subunit">
    <text evidence="5 15">Homodimer.</text>
</comment>
<evidence type="ECO:0000256" key="11">
    <source>
        <dbReference type="ARBA" id="ARBA00023002"/>
    </source>
</evidence>
<dbReference type="Pfam" id="PF02774">
    <property type="entry name" value="Semialdhyde_dhC"/>
    <property type="match status" value="1"/>
</dbReference>
<dbReference type="Gene3D" id="3.40.50.720">
    <property type="entry name" value="NAD(P)-binding Rossmann-like Domain"/>
    <property type="match status" value="1"/>
</dbReference>
<evidence type="ECO:0000256" key="16">
    <source>
        <dbReference type="PIRSR" id="PIRSR000148-1"/>
    </source>
</evidence>
<dbReference type="EMBL" id="RYZH01000014">
    <property type="protein sequence ID" value="RUL88043.1"/>
    <property type="molecule type" value="Genomic_DNA"/>
</dbReference>
<gene>
    <name evidence="15" type="primary">asd</name>
    <name evidence="18" type="ORF">TsocGM_08855</name>
</gene>
<evidence type="ECO:0000256" key="2">
    <source>
        <dbReference type="ARBA" id="ARBA00005076"/>
    </source>
</evidence>
<dbReference type="UniPathway" id="UPA00050">
    <property type="reaction ID" value="UER00463"/>
</dbReference>
<evidence type="ECO:0000313" key="19">
    <source>
        <dbReference type="Proteomes" id="UP000280296"/>
    </source>
</evidence>
<dbReference type="GO" id="GO:0009097">
    <property type="term" value="P:isoleucine biosynthetic process"/>
    <property type="evidence" value="ECO:0007669"/>
    <property type="project" value="UniProtKB-UniRule"/>
</dbReference>
<feature type="binding site" evidence="15">
    <location>
        <position position="236"/>
    </location>
    <ligand>
        <name>substrate</name>
    </ligand>
</feature>
<dbReference type="InterPro" id="IPR000534">
    <property type="entry name" value="Semialdehyde_DH_NAD-bd"/>
</dbReference>
<evidence type="ECO:0000256" key="14">
    <source>
        <dbReference type="ARBA" id="ARBA00047891"/>
    </source>
</evidence>
<dbReference type="GO" id="GO:0051287">
    <property type="term" value="F:NAD binding"/>
    <property type="evidence" value="ECO:0007669"/>
    <property type="project" value="InterPro"/>
</dbReference>
<evidence type="ECO:0000256" key="6">
    <source>
        <dbReference type="ARBA" id="ARBA00013120"/>
    </source>
</evidence>
<dbReference type="NCBIfam" id="NF011456">
    <property type="entry name" value="PRK14874.1"/>
    <property type="match status" value="1"/>
</dbReference>
<dbReference type="SMART" id="SM00859">
    <property type="entry name" value="Semialdhyde_dh"/>
    <property type="match status" value="1"/>
</dbReference>
<dbReference type="PIRSF" id="PIRSF000148">
    <property type="entry name" value="ASA_dh"/>
    <property type="match status" value="1"/>
</dbReference>
<dbReference type="UniPathway" id="UPA00034">
    <property type="reaction ID" value="UER00016"/>
</dbReference>
<feature type="active site" description="Proton acceptor" evidence="15 16">
    <location>
        <position position="243"/>
    </location>
</feature>
<comment type="similarity">
    <text evidence="4 15">Belongs to the aspartate-semialdehyde dehydrogenase family.</text>
</comment>
<dbReference type="GO" id="GO:0019877">
    <property type="term" value="P:diaminopimelate biosynthetic process"/>
    <property type="evidence" value="ECO:0007669"/>
    <property type="project" value="UniProtKB-UniRule"/>
</dbReference>
<evidence type="ECO:0000256" key="1">
    <source>
        <dbReference type="ARBA" id="ARBA00005021"/>
    </source>
</evidence>
<dbReference type="GO" id="GO:0004073">
    <property type="term" value="F:aspartate-semialdehyde dehydrogenase activity"/>
    <property type="evidence" value="ECO:0007669"/>
    <property type="project" value="UniProtKB-UniRule"/>
</dbReference>
<comment type="pathway">
    <text evidence="1 15">Amino-acid biosynthesis; L-methionine biosynthesis via de novo pathway; L-homoserine from L-aspartate: step 2/3.</text>
</comment>
<dbReference type="InterPro" id="IPR005986">
    <property type="entry name" value="Asp_semialdehyde_DH_beta"/>
</dbReference>
<feature type="domain" description="Semialdehyde dehydrogenase NAD-binding" evidence="17">
    <location>
        <begin position="3"/>
        <end position="120"/>
    </location>
</feature>
<dbReference type="SUPFAM" id="SSF51735">
    <property type="entry name" value="NAD(P)-binding Rossmann-fold domains"/>
    <property type="match status" value="1"/>
</dbReference>
<protein>
    <recommendedName>
        <fullName evidence="6 15">Aspartate-semialdehyde dehydrogenase</fullName>
        <shortName evidence="15">ASA dehydrogenase</shortName>
        <shortName evidence="15">ASADH</shortName>
        <ecNumber evidence="6 15">1.2.1.11</ecNumber>
    </recommendedName>
    <alternativeName>
        <fullName evidence="15">Aspartate-beta-semialdehyde dehydrogenase</fullName>
    </alternativeName>
</protein>
<evidence type="ECO:0000256" key="3">
    <source>
        <dbReference type="ARBA" id="ARBA00005097"/>
    </source>
</evidence>
<comment type="function">
    <text evidence="15">Catalyzes the NADPH-dependent formation of L-aspartate-semialdehyde (L-ASA) by the reductive dephosphorylation of L-aspartyl-4-phosphate.</text>
</comment>
<evidence type="ECO:0000256" key="10">
    <source>
        <dbReference type="ARBA" id="ARBA00022915"/>
    </source>
</evidence>
<comment type="pathway">
    <text evidence="2 15">Amino-acid biosynthesis; L-lysine biosynthesis via DAP pathway; (S)-tetrahydrodipicolinate from L-aspartate: step 2/4.</text>
</comment>
<comment type="caution">
    <text evidence="18">The sequence shown here is derived from an EMBL/GenBank/DDBJ whole genome shotgun (WGS) entry which is preliminary data.</text>
</comment>
<feature type="binding site" evidence="15">
    <location>
        <position position="156"/>
    </location>
    <ligand>
        <name>substrate</name>
    </ligand>
</feature>
<evidence type="ECO:0000256" key="4">
    <source>
        <dbReference type="ARBA" id="ARBA00010584"/>
    </source>
</evidence>
<feature type="binding site" evidence="15">
    <location>
        <begin position="10"/>
        <end position="13"/>
    </location>
    <ligand>
        <name>NADP(+)</name>
        <dbReference type="ChEBI" id="CHEBI:58349"/>
    </ligand>
</feature>
<dbReference type="InterPro" id="IPR012080">
    <property type="entry name" value="Asp_semialdehyde_DH"/>
</dbReference>
<dbReference type="Pfam" id="PF01118">
    <property type="entry name" value="Semialdhyde_dh"/>
    <property type="match status" value="1"/>
</dbReference>
<evidence type="ECO:0000256" key="15">
    <source>
        <dbReference type="HAMAP-Rule" id="MF_02121"/>
    </source>
</evidence>
<accession>A0A432MKU3</accession>
<evidence type="ECO:0000256" key="7">
    <source>
        <dbReference type="ARBA" id="ARBA00022605"/>
    </source>
</evidence>
<proteinExistence type="inferred from homology"/>
<evidence type="ECO:0000313" key="18">
    <source>
        <dbReference type="EMBL" id="RUL88043.1"/>
    </source>
</evidence>
<sequence>MKNVAVVGATGAVGARMVRLLEERSFPVGSIKFLASDRGASERRVVRFKGEEFPVEPVSDSAFEGVEIVLSSTPASVSRQWSPRAAQAGAVVVDNSSAFRMDPEVPLVVPEVNAHDIPRHQGIIANPNCSTIQMVVALKPLHDAARVRRVIVSTYQSVSGAGQTGLSELEEQLEALVQKRDWPAPSKFAHPIAGNCLPQIDVFLPDGYTKEERKMIDETCKIMGDPAIEVVPTCVRVPVPYSHSESILVETERPLCPEEARALWSAAPGVTVLDDPDRNAYPLAADAEGHDDVFVGRIRRDPFRPNALLFWCVSDNLRKGAATNAVQIAEELVKLQPAGSSR</sequence>
<dbReference type="PANTHER" id="PTHR46278:SF2">
    <property type="entry name" value="ASPARTATE-SEMIALDEHYDE DEHYDROGENASE"/>
    <property type="match status" value="1"/>
</dbReference>
<feature type="binding site" evidence="15">
    <location>
        <begin position="159"/>
        <end position="160"/>
    </location>
    <ligand>
        <name>NADP(+)</name>
        <dbReference type="ChEBI" id="CHEBI:58349"/>
    </ligand>
</feature>
<dbReference type="RefSeq" id="WP_126724952.1">
    <property type="nucleotide sequence ID" value="NZ_RYZH01000014.1"/>
</dbReference>
<evidence type="ECO:0000256" key="9">
    <source>
        <dbReference type="ARBA" id="ARBA00022857"/>
    </source>
</evidence>
<feature type="binding site" evidence="15">
    <location>
        <position position="100"/>
    </location>
    <ligand>
        <name>phosphate</name>
        <dbReference type="ChEBI" id="CHEBI:43474"/>
    </ligand>
</feature>
<keyword evidence="19" id="KW-1185">Reference proteome</keyword>
<organism evidence="18 19">
    <name type="scientific">Tautonia sociabilis</name>
    <dbReference type="NCBI Taxonomy" id="2080755"/>
    <lineage>
        <taxon>Bacteria</taxon>
        <taxon>Pseudomonadati</taxon>
        <taxon>Planctomycetota</taxon>
        <taxon>Planctomycetia</taxon>
        <taxon>Isosphaerales</taxon>
        <taxon>Isosphaeraceae</taxon>
        <taxon>Tautonia</taxon>
    </lineage>
</organism>
<dbReference type="HAMAP" id="MF_02121">
    <property type="entry name" value="ASADH"/>
    <property type="match status" value="1"/>
</dbReference>
<evidence type="ECO:0000256" key="8">
    <source>
        <dbReference type="ARBA" id="ARBA00022697"/>
    </source>
</evidence>
<reference evidence="18 19" key="1">
    <citation type="submission" date="2018-12" db="EMBL/GenBank/DDBJ databases">
        <authorList>
            <person name="Toschakov S.V."/>
        </authorList>
    </citation>
    <scope>NUCLEOTIDE SEQUENCE [LARGE SCALE GENOMIC DNA]</scope>
    <source>
        <strain evidence="18 19">GM2012</strain>
    </source>
</reference>
<feature type="binding site" evidence="15">
    <location>
        <position position="316"/>
    </location>
    <ligand>
        <name>NADP(+)</name>
        <dbReference type="ChEBI" id="CHEBI:58349"/>
    </ligand>
</feature>
<dbReference type="GO" id="GO:0009088">
    <property type="term" value="P:threonine biosynthetic process"/>
    <property type="evidence" value="ECO:0007669"/>
    <property type="project" value="UniProtKB-UniRule"/>
</dbReference>
<dbReference type="PANTHER" id="PTHR46278">
    <property type="entry name" value="DEHYDROGENASE, PUTATIVE-RELATED"/>
    <property type="match status" value="1"/>
</dbReference>
<dbReference type="CDD" id="cd18131">
    <property type="entry name" value="ASADH_C_bac_euk_like"/>
    <property type="match status" value="1"/>
</dbReference>